<evidence type="ECO:0000256" key="7">
    <source>
        <dbReference type="SAM" id="MobiDB-lite"/>
    </source>
</evidence>
<keyword evidence="3 8" id="KW-0812">Transmembrane</keyword>
<evidence type="ECO:0000313" key="10">
    <source>
        <dbReference type="Proteomes" id="UP000279470"/>
    </source>
</evidence>
<dbReference type="EMBL" id="RXFM01000033">
    <property type="protein sequence ID" value="RST67566.1"/>
    <property type="molecule type" value="Genomic_DNA"/>
</dbReference>
<feature type="transmembrane region" description="Helical" evidence="8">
    <location>
        <begin position="726"/>
        <end position="753"/>
    </location>
</feature>
<accession>A0A3R9XPK4</accession>
<evidence type="ECO:0000256" key="3">
    <source>
        <dbReference type="ARBA" id="ARBA00022692"/>
    </source>
</evidence>
<protein>
    <submittedName>
        <fullName evidence="9">Type IV secretion system protein</fullName>
    </submittedName>
</protein>
<keyword evidence="10" id="KW-1185">Reference proteome</keyword>
<evidence type="ECO:0000313" key="9">
    <source>
        <dbReference type="EMBL" id="RST67566.1"/>
    </source>
</evidence>
<evidence type="ECO:0000256" key="2">
    <source>
        <dbReference type="ARBA" id="ARBA00007802"/>
    </source>
</evidence>
<dbReference type="RefSeq" id="WP_126044682.1">
    <property type="nucleotide sequence ID" value="NZ_RXFM01000033.1"/>
</dbReference>
<comment type="caution">
    <text evidence="9">The sequence shown here is derived from an EMBL/GenBank/DDBJ whole genome shotgun (WGS) entry which is preliminary data.</text>
</comment>
<feature type="transmembrane region" description="Helical" evidence="8">
    <location>
        <begin position="794"/>
        <end position="815"/>
    </location>
</feature>
<dbReference type="OrthoDB" id="7164951at2"/>
<keyword evidence="4" id="KW-0732">Signal</keyword>
<dbReference type="Pfam" id="PF04610">
    <property type="entry name" value="TrbL"/>
    <property type="match status" value="1"/>
</dbReference>
<sequence>MPWEFGDAEKSYIYVRPLGDKCHKICENQCREFSQPSEFDTTNCENRDGSDCYQLAKNNVINSLTGVQLNQDIIEDCMVNCRQGKTFSSDYRVADDSQSSIFGWKWADKTITTNTACVVSKSDKDGSNDDNDETVNYGYFPISYDVKNGDKVTFSLGDSGTQYGNTLFLCGFQTEKITPKYWYVDPNDTSVNFNNKNANKVWNVRNTAFYHTDIPLKNGYYLRFAYGGKVFGYYGDQNIGNKFPYISELLYSDLKFYYDPQRADLGLSFNGKCSGSQNYFPGDQMSTCYYNADQQKSYCITKDNKTIECKNGSCGGLSYDNIQDKSKMCSLRSTRNNYVKKNVDINGFSVSNMPLDKFEFSGHLNNYEPDDEKLQIKYKDDYILTTQCTPNREKTGDQCVDWDHWPNCGMFYKKCCVRKVPIYKYTKECNYFIDGKYYQHKTLESNESEYNQGYTSFDQTVARNFSKNFGGYEVEINWKGCPHKNGEGLQYAVVPVTGDSKYEPWKSSVKWMDAYEYIYGDKSGKEVKIEGDGRIFFRINPSVITKGRENTLGSYGVIVNKKDTTSDSVSGVISDVVNTVTKFFIGEDGNQSNSGKVQDIFNKLTQDPMIINGIRALLVLYLVYTGISFMIGFAKITQKEAMNRVLKIAFVVMIISPNSWVFFNTYLFSALLNGSMELVYDIIQPITSVQSINVNTASHSELVKSVFSMFDEIFHQLFNHIIWTKLWALFCTSLIGVLIAFLIIIAIVSYLICALRIIVTYLYSMITLCILFILAPIFISFMLFEKTSKLFRSWINNMISMVFQPVFAFAALAILHKLFIMTLKASLFFTACPTCILSFDIFGTQICLPWKDAWWVALYGAHFPLEASMSSPINMIVPVFAVFVVVQAMDGMVRLASNFANKIATNSFYGFDLEAVAIKTQSYATGMISKAANTVLGTGDYSIKDNKNKKDGKSKNSSGKSKDSSKSKSEKVKRK</sequence>
<evidence type="ECO:0000256" key="8">
    <source>
        <dbReference type="SAM" id="Phobius"/>
    </source>
</evidence>
<evidence type="ECO:0000256" key="5">
    <source>
        <dbReference type="ARBA" id="ARBA00022989"/>
    </source>
</evidence>
<feature type="region of interest" description="Disordered" evidence="7">
    <location>
        <begin position="939"/>
        <end position="975"/>
    </location>
</feature>
<dbReference type="GO" id="GO:0005886">
    <property type="term" value="C:plasma membrane"/>
    <property type="evidence" value="ECO:0007669"/>
    <property type="project" value="UniProtKB-SubCell"/>
</dbReference>
<keyword evidence="5 8" id="KW-1133">Transmembrane helix</keyword>
<reference evidence="10" key="1">
    <citation type="submission" date="2018-11" db="EMBL/GenBank/DDBJ databases">
        <title>Phylogenetic, genomic, and biogeographic characterization of a novel and ubiquitous marine invertebrate-associated Rickettsiales parasite, Candidatus Marinoinvertebrata rohwerii, gen. nov., sp. nov.</title>
        <authorList>
            <person name="Klinges J.G."/>
            <person name="Rosales S.M."/>
            <person name="Mcminds R."/>
            <person name="Shaver E.C."/>
            <person name="Shantz A."/>
            <person name="Peters E.C."/>
            <person name="Burkepile D.E."/>
            <person name="Silliman B.R."/>
            <person name="Vega Thurber R.L."/>
        </authorList>
    </citation>
    <scope>NUCLEOTIDE SEQUENCE [LARGE SCALE GENOMIC DNA]</scope>
    <source>
        <strain evidence="10">a_cerv_44</strain>
    </source>
</reference>
<evidence type="ECO:0000256" key="1">
    <source>
        <dbReference type="ARBA" id="ARBA00004651"/>
    </source>
</evidence>
<name>A0A3R9XPK4_9RICK</name>
<dbReference type="GO" id="GO:0030255">
    <property type="term" value="P:protein secretion by the type IV secretion system"/>
    <property type="evidence" value="ECO:0007669"/>
    <property type="project" value="InterPro"/>
</dbReference>
<keyword evidence="6 8" id="KW-0472">Membrane</keyword>
<feature type="compositionally biased region" description="Basic and acidic residues" evidence="7">
    <location>
        <begin position="942"/>
        <end position="975"/>
    </location>
</feature>
<dbReference type="AlphaFoldDB" id="A0A3R9XPK4"/>
<feature type="transmembrane region" description="Helical" evidence="8">
    <location>
        <begin position="827"/>
        <end position="851"/>
    </location>
</feature>
<dbReference type="Proteomes" id="UP000279470">
    <property type="component" value="Unassembled WGS sequence"/>
</dbReference>
<feature type="transmembrane region" description="Helical" evidence="8">
    <location>
        <begin position="613"/>
        <end position="633"/>
    </location>
</feature>
<feature type="transmembrane region" description="Helical" evidence="8">
    <location>
        <begin position="760"/>
        <end position="782"/>
    </location>
</feature>
<evidence type="ECO:0000256" key="4">
    <source>
        <dbReference type="ARBA" id="ARBA00022729"/>
    </source>
</evidence>
<feature type="transmembrane region" description="Helical" evidence="8">
    <location>
        <begin position="871"/>
        <end position="889"/>
    </location>
</feature>
<proteinExistence type="inferred from homology"/>
<evidence type="ECO:0000256" key="6">
    <source>
        <dbReference type="ARBA" id="ARBA00023136"/>
    </source>
</evidence>
<organism evidence="9 10">
    <name type="scientific">Candidatus Aquarickettsia rohweri</name>
    <dbReference type="NCBI Taxonomy" id="2602574"/>
    <lineage>
        <taxon>Bacteria</taxon>
        <taxon>Pseudomonadati</taxon>
        <taxon>Pseudomonadota</taxon>
        <taxon>Alphaproteobacteria</taxon>
        <taxon>Rickettsiales</taxon>
        <taxon>Candidatus Midichloriaceae</taxon>
        <taxon>Candidatus Aquarickettsia</taxon>
    </lineage>
</organism>
<dbReference type="InterPro" id="IPR007688">
    <property type="entry name" value="Conjugal_tfr_TrbL/VirB6"/>
</dbReference>
<feature type="transmembrane region" description="Helical" evidence="8">
    <location>
        <begin position="645"/>
        <end position="668"/>
    </location>
</feature>
<comment type="subcellular location">
    <subcellularLocation>
        <location evidence="1">Cell membrane</location>
        <topology evidence="1">Multi-pass membrane protein</topology>
    </subcellularLocation>
</comment>
<comment type="similarity">
    <text evidence="2">Belongs to the TrbL/VirB6 family.</text>
</comment>
<gene>
    <name evidence="9" type="ORF">EIC27_03075</name>
</gene>